<proteinExistence type="predicted"/>
<evidence type="ECO:0000313" key="1">
    <source>
        <dbReference type="EMBL" id="KAI3706692.1"/>
    </source>
</evidence>
<reference evidence="1 2" key="2">
    <citation type="journal article" date="2022" name="Mol. Ecol. Resour.">
        <title>The genomes of chicory, endive, great burdock and yacon provide insights into Asteraceae paleo-polyploidization history and plant inulin production.</title>
        <authorList>
            <person name="Fan W."/>
            <person name="Wang S."/>
            <person name="Wang H."/>
            <person name="Wang A."/>
            <person name="Jiang F."/>
            <person name="Liu H."/>
            <person name="Zhao H."/>
            <person name="Xu D."/>
            <person name="Zhang Y."/>
        </authorList>
    </citation>
    <scope>NUCLEOTIDE SEQUENCE [LARGE SCALE GENOMIC DNA]</scope>
    <source>
        <strain evidence="2">cv. Niubang</strain>
    </source>
</reference>
<sequence length="163" mass="18663">MMSPHSNGGHGQTHSTTVAVTIVIMPRNAESVDDLPTFNLTKNFFDASAMLQQPFEEVLADLKSRPSCVISDKHLSWTTDVLRKSDCMARPFTLIRLSILSHSRPEFNSKANHIYESLLHQNTYTETVTSNWTLKIGHVLYRRVDYQKKRHSLVNYFQVINSL</sequence>
<name>A0ACB9AA18_ARCLA</name>
<dbReference type="EMBL" id="CM042054">
    <property type="protein sequence ID" value="KAI3706692.1"/>
    <property type="molecule type" value="Genomic_DNA"/>
</dbReference>
<evidence type="ECO:0000313" key="2">
    <source>
        <dbReference type="Proteomes" id="UP001055879"/>
    </source>
</evidence>
<organism evidence="1 2">
    <name type="scientific">Arctium lappa</name>
    <name type="common">Greater burdock</name>
    <name type="synonym">Lappa major</name>
    <dbReference type="NCBI Taxonomy" id="4217"/>
    <lineage>
        <taxon>Eukaryota</taxon>
        <taxon>Viridiplantae</taxon>
        <taxon>Streptophyta</taxon>
        <taxon>Embryophyta</taxon>
        <taxon>Tracheophyta</taxon>
        <taxon>Spermatophyta</taxon>
        <taxon>Magnoliopsida</taxon>
        <taxon>eudicotyledons</taxon>
        <taxon>Gunneridae</taxon>
        <taxon>Pentapetalae</taxon>
        <taxon>asterids</taxon>
        <taxon>campanulids</taxon>
        <taxon>Asterales</taxon>
        <taxon>Asteraceae</taxon>
        <taxon>Carduoideae</taxon>
        <taxon>Cardueae</taxon>
        <taxon>Arctiinae</taxon>
        <taxon>Arctium</taxon>
    </lineage>
</organism>
<dbReference type="Proteomes" id="UP001055879">
    <property type="component" value="Linkage Group LG08"/>
</dbReference>
<reference evidence="2" key="1">
    <citation type="journal article" date="2022" name="Mol. Ecol. Resour.">
        <title>The genomes of chicory, endive, great burdock and yacon provide insights into Asteraceae palaeo-polyploidization history and plant inulin production.</title>
        <authorList>
            <person name="Fan W."/>
            <person name="Wang S."/>
            <person name="Wang H."/>
            <person name="Wang A."/>
            <person name="Jiang F."/>
            <person name="Liu H."/>
            <person name="Zhao H."/>
            <person name="Xu D."/>
            <person name="Zhang Y."/>
        </authorList>
    </citation>
    <scope>NUCLEOTIDE SEQUENCE [LARGE SCALE GENOMIC DNA]</scope>
    <source>
        <strain evidence="2">cv. Niubang</strain>
    </source>
</reference>
<protein>
    <submittedName>
        <fullName evidence="1">Uncharacterized protein</fullName>
    </submittedName>
</protein>
<keyword evidence="2" id="KW-1185">Reference proteome</keyword>
<accession>A0ACB9AA18</accession>
<comment type="caution">
    <text evidence="1">The sequence shown here is derived from an EMBL/GenBank/DDBJ whole genome shotgun (WGS) entry which is preliminary data.</text>
</comment>
<gene>
    <name evidence="1" type="ORF">L6452_24610</name>
</gene>